<reference evidence="2 3" key="1">
    <citation type="submission" date="2014-03" db="EMBL/GenBank/DDBJ databases">
        <authorList>
            <person name="Sibley D."/>
            <person name="Venepally P."/>
            <person name="Karamycheva S."/>
            <person name="Hadjithomas M."/>
            <person name="Khan A."/>
            <person name="Brunk B."/>
            <person name="Roos D."/>
            <person name="Caler E."/>
            <person name="Lorenzi H."/>
        </authorList>
    </citation>
    <scope>NUCLEOTIDE SEQUENCE [LARGE SCALE GENOMIC DNA]</scope>
    <source>
        <strain evidence="3">p89</strain>
    </source>
</reference>
<evidence type="ECO:0000313" key="3">
    <source>
        <dbReference type="Proteomes" id="UP000028828"/>
    </source>
</evidence>
<accession>A0A086K927</accession>
<evidence type="ECO:0000256" key="1">
    <source>
        <dbReference type="SAM" id="MobiDB-lite"/>
    </source>
</evidence>
<dbReference type="EMBL" id="AEYI02001153">
    <property type="protein sequence ID" value="KFG40895.1"/>
    <property type="molecule type" value="Genomic_DNA"/>
</dbReference>
<feature type="region of interest" description="Disordered" evidence="1">
    <location>
        <begin position="171"/>
        <end position="265"/>
    </location>
</feature>
<proteinExistence type="predicted"/>
<dbReference type="VEuPathDB" id="ToxoDB:TGP89_310340"/>
<dbReference type="Proteomes" id="UP000028828">
    <property type="component" value="Unassembled WGS sequence"/>
</dbReference>
<sequence length="389" mass="42156">MEAYRVRPVQAVGVCARQPLAIANPRVCRQPGPPAGNFLYSDFLPPRWIPSVGVSGARAPSRCTPVLLAQHGACPRCAQSRASAQPLLCPSSDGRVTVFPSRGNSLLGRPGVPSASAAPCGFLSRPAYQTAPPLSVEGPGRAAEAFASRGSSRGLLATPPGYVLRLRKQAAIPPRLSPPEEDHQRRTPEFGREDRPKTPEFGREDRPKTPEFGREDRPKTPEFGREERPKTPQFGGEEWPKTPEFGDEQSRQRAAGELDDEERRRSMSLRFGRKGGVLQPTCLPLAAVSLGKDARLCPLASREGQHNEETRCGESRSRRGRGLCLPASHGSSSRGVHPGAPCARRLVGGEAKDTKPKKCGKCHRQFKAKGAKAPFCVCAFAQRWGRVVS</sequence>
<feature type="compositionally biased region" description="Basic and acidic residues" evidence="1">
    <location>
        <begin position="248"/>
        <end position="265"/>
    </location>
</feature>
<evidence type="ECO:0000313" key="2">
    <source>
        <dbReference type="EMBL" id="KFG40895.1"/>
    </source>
</evidence>
<dbReference type="OrthoDB" id="10338942at2759"/>
<name>A0A086K927_TOXGO</name>
<protein>
    <submittedName>
        <fullName evidence="2">Uncharacterized protein</fullName>
    </submittedName>
</protein>
<feature type="compositionally biased region" description="Basic and acidic residues" evidence="1">
    <location>
        <begin position="178"/>
        <end position="230"/>
    </location>
</feature>
<comment type="caution">
    <text evidence="2">The sequence shown here is derived from an EMBL/GenBank/DDBJ whole genome shotgun (WGS) entry which is preliminary data.</text>
</comment>
<gene>
    <name evidence="2" type="ORF">TGP89_310340</name>
</gene>
<organism evidence="2 3">
    <name type="scientific">Toxoplasma gondii p89</name>
    <dbReference type="NCBI Taxonomy" id="943119"/>
    <lineage>
        <taxon>Eukaryota</taxon>
        <taxon>Sar</taxon>
        <taxon>Alveolata</taxon>
        <taxon>Apicomplexa</taxon>
        <taxon>Conoidasida</taxon>
        <taxon>Coccidia</taxon>
        <taxon>Eucoccidiorida</taxon>
        <taxon>Eimeriorina</taxon>
        <taxon>Sarcocystidae</taxon>
        <taxon>Toxoplasma</taxon>
    </lineage>
</organism>
<dbReference type="AlphaFoldDB" id="A0A086K927"/>